<accession>X1KDI0</accession>
<name>X1KDI0_9ZZZZ</name>
<dbReference type="EMBL" id="BARV01011176">
    <property type="protein sequence ID" value="GAI04718.1"/>
    <property type="molecule type" value="Genomic_DNA"/>
</dbReference>
<proteinExistence type="predicted"/>
<evidence type="ECO:0008006" key="2">
    <source>
        <dbReference type="Google" id="ProtNLM"/>
    </source>
</evidence>
<sequence length="40" mass="4725">MHNRKLAEEWLAFAEKSLETAILLNRENHYTDVIAIDIQQ</sequence>
<comment type="caution">
    <text evidence="1">The sequence shown here is derived from an EMBL/GenBank/DDBJ whole genome shotgun (WGS) entry which is preliminary data.</text>
</comment>
<dbReference type="AlphaFoldDB" id="X1KDI0"/>
<evidence type="ECO:0000313" key="1">
    <source>
        <dbReference type="EMBL" id="GAI04718.1"/>
    </source>
</evidence>
<organism evidence="1">
    <name type="scientific">marine sediment metagenome</name>
    <dbReference type="NCBI Taxonomy" id="412755"/>
    <lineage>
        <taxon>unclassified sequences</taxon>
        <taxon>metagenomes</taxon>
        <taxon>ecological metagenomes</taxon>
    </lineage>
</organism>
<gene>
    <name evidence="1" type="ORF">S06H3_21313</name>
</gene>
<protein>
    <recommendedName>
        <fullName evidence="2">HEPN domain-containing protein</fullName>
    </recommendedName>
</protein>
<reference evidence="1" key="1">
    <citation type="journal article" date="2014" name="Front. Microbiol.">
        <title>High frequency of phylogenetically diverse reductive dehalogenase-homologous genes in deep subseafloor sedimentary metagenomes.</title>
        <authorList>
            <person name="Kawai M."/>
            <person name="Futagami T."/>
            <person name="Toyoda A."/>
            <person name="Takaki Y."/>
            <person name="Nishi S."/>
            <person name="Hori S."/>
            <person name="Arai W."/>
            <person name="Tsubouchi T."/>
            <person name="Morono Y."/>
            <person name="Uchiyama I."/>
            <person name="Ito T."/>
            <person name="Fujiyama A."/>
            <person name="Inagaki F."/>
            <person name="Takami H."/>
        </authorList>
    </citation>
    <scope>NUCLEOTIDE SEQUENCE</scope>
    <source>
        <strain evidence="1">Expedition CK06-06</strain>
    </source>
</reference>
<feature type="non-terminal residue" evidence="1">
    <location>
        <position position="40"/>
    </location>
</feature>